<accession>A0ABP0FIW5</accession>
<reference evidence="1 2" key="1">
    <citation type="submission" date="2024-02" db="EMBL/GenBank/DDBJ databases">
        <authorList>
            <person name="Daric V."/>
            <person name="Darras S."/>
        </authorList>
    </citation>
    <scope>NUCLEOTIDE SEQUENCE [LARGE SCALE GENOMIC DNA]</scope>
</reference>
<keyword evidence="2" id="KW-1185">Reference proteome</keyword>
<proteinExistence type="predicted"/>
<gene>
    <name evidence="1" type="ORF">CVLEPA_LOCUS7954</name>
</gene>
<sequence length="219" mass="24714">MPIETSGIYYRLLTVNDKKDVIESVANHFCMMDPLCISLKFSEKERYEYATYAAMFLADNTSIGAFDGDQLCGVQINCSSHYASVVNVEKYLQSVSPKTKYFIRFDDFLQKVMDKFCGKNYIAGYWVSVDEAYSGRGVAQQLVVRSIKRNTISGQFDSIVGIATAPESKHIAEKYGFNLVHKMKMSDYEDESTGERIFADASIASMHFVFKPLTPKANL</sequence>
<organism evidence="1 2">
    <name type="scientific">Clavelina lepadiformis</name>
    <name type="common">Light-bulb sea squirt</name>
    <name type="synonym">Ascidia lepadiformis</name>
    <dbReference type="NCBI Taxonomy" id="159417"/>
    <lineage>
        <taxon>Eukaryota</taxon>
        <taxon>Metazoa</taxon>
        <taxon>Chordata</taxon>
        <taxon>Tunicata</taxon>
        <taxon>Ascidiacea</taxon>
        <taxon>Aplousobranchia</taxon>
        <taxon>Clavelinidae</taxon>
        <taxon>Clavelina</taxon>
    </lineage>
</organism>
<evidence type="ECO:0000313" key="2">
    <source>
        <dbReference type="Proteomes" id="UP001642483"/>
    </source>
</evidence>
<dbReference type="Gene3D" id="3.40.630.30">
    <property type="match status" value="1"/>
</dbReference>
<evidence type="ECO:0008006" key="3">
    <source>
        <dbReference type="Google" id="ProtNLM"/>
    </source>
</evidence>
<comment type="caution">
    <text evidence="1">The sequence shown here is derived from an EMBL/GenBank/DDBJ whole genome shotgun (WGS) entry which is preliminary data.</text>
</comment>
<dbReference type="PANTHER" id="PTHR20905">
    <property type="entry name" value="N-ACETYLTRANSFERASE-RELATED"/>
    <property type="match status" value="1"/>
</dbReference>
<dbReference type="InterPro" id="IPR016181">
    <property type="entry name" value="Acyl_CoA_acyltransferase"/>
</dbReference>
<dbReference type="SUPFAM" id="SSF55729">
    <property type="entry name" value="Acyl-CoA N-acyltransferases (Nat)"/>
    <property type="match status" value="1"/>
</dbReference>
<dbReference type="Proteomes" id="UP001642483">
    <property type="component" value="Unassembled WGS sequence"/>
</dbReference>
<name>A0ABP0FIW5_CLALP</name>
<dbReference type="EMBL" id="CAWYQH010000046">
    <property type="protein sequence ID" value="CAK8677988.1"/>
    <property type="molecule type" value="Genomic_DNA"/>
</dbReference>
<dbReference type="PANTHER" id="PTHR20905:SF1">
    <property type="entry name" value="AT07410P-RELATED"/>
    <property type="match status" value="1"/>
</dbReference>
<evidence type="ECO:0000313" key="1">
    <source>
        <dbReference type="EMBL" id="CAK8677988.1"/>
    </source>
</evidence>
<protein>
    <recommendedName>
        <fullName evidence="3">N-acetyltransferase domain-containing protein</fullName>
    </recommendedName>
</protein>